<reference evidence="1" key="2">
    <citation type="submission" date="2018-10" db="UniProtKB">
        <authorList>
            <consortium name="EnsemblPlants"/>
        </authorList>
    </citation>
    <scope>IDENTIFICATION</scope>
</reference>
<keyword evidence="2" id="KW-1185">Reference proteome</keyword>
<dbReference type="EnsemblPlants" id="TraesCS1B02G222100.1">
    <property type="protein sequence ID" value="TraesCS1B02G222100.1"/>
    <property type="gene ID" value="TraesCS1B02G222100"/>
</dbReference>
<protein>
    <submittedName>
        <fullName evidence="1">Uncharacterized protein</fullName>
    </submittedName>
</protein>
<dbReference type="Gramene" id="TraesCS1B02G222100.1">
    <property type="protein sequence ID" value="TraesCS1B02G222100.1"/>
    <property type="gene ID" value="TraesCS1B02G222100"/>
</dbReference>
<dbReference type="Gramene" id="TraesCS1B03G0641900.1">
    <property type="protein sequence ID" value="TraesCS1B03G0641900.1.CDS"/>
    <property type="gene ID" value="TraesCS1B03G0641900"/>
</dbReference>
<dbReference type="Proteomes" id="UP000019116">
    <property type="component" value="Chromosome 1B"/>
</dbReference>
<name>A0A3B5YXM4_WHEAT</name>
<evidence type="ECO:0000313" key="1">
    <source>
        <dbReference type="EnsemblPlants" id="TraesCS1B02G222100.1"/>
    </source>
</evidence>
<dbReference type="AlphaFoldDB" id="A0A3B5YXM4"/>
<organism evidence="1">
    <name type="scientific">Triticum aestivum</name>
    <name type="common">Wheat</name>
    <dbReference type="NCBI Taxonomy" id="4565"/>
    <lineage>
        <taxon>Eukaryota</taxon>
        <taxon>Viridiplantae</taxon>
        <taxon>Streptophyta</taxon>
        <taxon>Embryophyta</taxon>
        <taxon>Tracheophyta</taxon>
        <taxon>Spermatophyta</taxon>
        <taxon>Magnoliopsida</taxon>
        <taxon>Liliopsida</taxon>
        <taxon>Poales</taxon>
        <taxon>Poaceae</taxon>
        <taxon>BOP clade</taxon>
        <taxon>Pooideae</taxon>
        <taxon>Triticodae</taxon>
        <taxon>Triticeae</taxon>
        <taxon>Triticinae</taxon>
        <taxon>Triticum</taxon>
    </lineage>
</organism>
<sequence length="146" mass="15892">MGKIQPALKPIPPAQLPIAIALLLPRVSPVPLAARIGVPRCRHSVMLEHSTSSRRGHFIPELPRAACGLASSPVFCLGEPLFLLPGTAATSFSVQIEHWLSYKLDPGYSLRQRSHHPCSELPTASANVRKIQGLPHVCSVSEFEYD</sequence>
<proteinExistence type="predicted"/>
<accession>A0A3B5YXM4</accession>
<evidence type="ECO:0000313" key="2">
    <source>
        <dbReference type="Proteomes" id="UP000019116"/>
    </source>
</evidence>
<reference evidence="1" key="1">
    <citation type="submission" date="2018-08" db="EMBL/GenBank/DDBJ databases">
        <authorList>
            <person name="Rossello M."/>
        </authorList>
    </citation>
    <scope>NUCLEOTIDE SEQUENCE [LARGE SCALE GENOMIC DNA]</scope>
    <source>
        <strain evidence="1">cv. Chinese Spring</strain>
    </source>
</reference>